<dbReference type="OrthoDB" id="9825268at2"/>
<accession>A0A543KLA3</accession>
<evidence type="ECO:0000256" key="1">
    <source>
        <dbReference type="SAM" id="MobiDB-lite"/>
    </source>
</evidence>
<feature type="chain" id="PRO_5021718362" description="Lipoprotein LpqN" evidence="2">
    <location>
        <begin position="22"/>
        <end position="214"/>
    </location>
</feature>
<proteinExistence type="predicted"/>
<protein>
    <recommendedName>
        <fullName evidence="5">Lipoprotein LpqN</fullName>
    </recommendedName>
</protein>
<name>A0A543KLA3_9MICO</name>
<sequence>MSTAARLALAPAALTLTLVLAACGPESEISDAPQTTGADAGGTMTEGPTESRVQDLPTATEAPDSSERGVTGRAQVEVPEGWTERRFDDAFSLRYLAGEGARDPMLAIAGDYGSFYGARAAVSTLIAQIQVGTPGFTIHSQEDIEVEGATSAVRVDFSFGTPEDEDGVFDAMWVVAVDNTTGDTIAVAYSGGDDQVEDKDLDRVADSLRMLPAP</sequence>
<dbReference type="RefSeq" id="WP_141817515.1">
    <property type="nucleotide sequence ID" value="NZ_BAAAIL010000003.1"/>
</dbReference>
<evidence type="ECO:0000313" key="3">
    <source>
        <dbReference type="EMBL" id="TQM95810.1"/>
    </source>
</evidence>
<dbReference type="AlphaFoldDB" id="A0A543KLA3"/>
<dbReference type="EMBL" id="VFPU01000001">
    <property type="protein sequence ID" value="TQM95810.1"/>
    <property type="molecule type" value="Genomic_DNA"/>
</dbReference>
<organism evidence="3 4">
    <name type="scientific">Ornithinimicrobium humiphilum</name>
    <dbReference type="NCBI Taxonomy" id="125288"/>
    <lineage>
        <taxon>Bacteria</taxon>
        <taxon>Bacillati</taxon>
        <taxon>Actinomycetota</taxon>
        <taxon>Actinomycetes</taxon>
        <taxon>Micrococcales</taxon>
        <taxon>Ornithinimicrobiaceae</taxon>
        <taxon>Ornithinimicrobium</taxon>
    </lineage>
</organism>
<evidence type="ECO:0008006" key="5">
    <source>
        <dbReference type="Google" id="ProtNLM"/>
    </source>
</evidence>
<gene>
    <name evidence="3" type="ORF">FB476_0660</name>
</gene>
<evidence type="ECO:0000256" key="2">
    <source>
        <dbReference type="SAM" id="SignalP"/>
    </source>
</evidence>
<feature type="signal peptide" evidence="2">
    <location>
        <begin position="1"/>
        <end position="21"/>
    </location>
</feature>
<feature type="region of interest" description="Disordered" evidence="1">
    <location>
        <begin position="27"/>
        <end position="76"/>
    </location>
</feature>
<reference evidence="3 4" key="1">
    <citation type="submission" date="2019-06" db="EMBL/GenBank/DDBJ databases">
        <title>Sequencing the genomes of 1000 actinobacteria strains.</title>
        <authorList>
            <person name="Klenk H.-P."/>
        </authorList>
    </citation>
    <scope>NUCLEOTIDE SEQUENCE [LARGE SCALE GENOMIC DNA]</scope>
    <source>
        <strain evidence="3 4">DSM 12362</strain>
    </source>
</reference>
<keyword evidence="4" id="KW-1185">Reference proteome</keyword>
<dbReference type="Proteomes" id="UP000315133">
    <property type="component" value="Unassembled WGS sequence"/>
</dbReference>
<keyword evidence="2" id="KW-0732">Signal</keyword>
<evidence type="ECO:0000313" key="4">
    <source>
        <dbReference type="Proteomes" id="UP000315133"/>
    </source>
</evidence>
<comment type="caution">
    <text evidence="3">The sequence shown here is derived from an EMBL/GenBank/DDBJ whole genome shotgun (WGS) entry which is preliminary data.</text>
</comment>
<dbReference type="PROSITE" id="PS51257">
    <property type="entry name" value="PROKAR_LIPOPROTEIN"/>
    <property type="match status" value="1"/>
</dbReference>